<organism evidence="4 5">
    <name type="scientific">Desulfocicer vacuolatum DSM 3385</name>
    <dbReference type="NCBI Taxonomy" id="1121400"/>
    <lineage>
        <taxon>Bacteria</taxon>
        <taxon>Pseudomonadati</taxon>
        <taxon>Thermodesulfobacteriota</taxon>
        <taxon>Desulfobacteria</taxon>
        <taxon>Desulfobacterales</taxon>
        <taxon>Desulfobacteraceae</taxon>
        <taxon>Desulfocicer</taxon>
    </lineage>
</organism>
<evidence type="ECO:0000313" key="5">
    <source>
        <dbReference type="Proteomes" id="UP000192418"/>
    </source>
</evidence>
<keyword evidence="2" id="KW-0812">Transmembrane</keyword>
<dbReference type="AlphaFoldDB" id="A0A1W1YJU9"/>
<gene>
    <name evidence="4" type="ORF">SAMN02746065_101112</name>
</gene>
<feature type="transmembrane region" description="Helical" evidence="2">
    <location>
        <begin position="307"/>
        <end position="328"/>
    </location>
</feature>
<keyword evidence="2" id="KW-1133">Transmembrane helix</keyword>
<dbReference type="SMART" id="SM00471">
    <property type="entry name" value="HDc"/>
    <property type="match status" value="1"/>
</dbReference>
<protein>
    <recommendedName>
        <fullName evidence="3">HD/PDEase domain-containing protein</fullName>
    </recommendedName>
</protein>
<evidence type="ECO:0000256" key="1">
    <source>
        <dbReference type="SAM" id="MobiDB-lite"/>
    </source>
</evidence>
<keyword evidence="2" id="KW-0472">Membrane</keyword>
<dbReference type="Pfam" id="PF07697">
    <property type="entry name" value="7TMR-HDED"/>
    <property type="match status" value="1"/>
</dbReference>
<dbReference type="InterPro" id="IPR011624">
    <property type="entry name" value="Metal-dep_PHydrolase_7TM_extra"/>
</dbReference>
<dbReference type="Proteomes" id="UP000192418">
    <property type="component" value="Unassembled WGS sequence"/>
</dbReference>
<accession>A0A1W1YJU9</accession>
<feature type="transmembrane region" description="Helical" evidence="2">
    <location>
        <begin position="450"/>
        <end position="470"/>
    </location>
</feature>
<dbReference type="EMBL" id="FWXY01000001">
    <property type="protein sequence ID" value="SMC36403.1"/>
    <property type="molecule type" value="Genomic_DNA"/>
</dbReference>
<evidence type="ECO:0000256" key="2">
    <source>
        <dbReference type="SAM" id="Phobius"/>
    </source>
</evidence>
<feature type="transmembrane region" description="Helical" evidence="2">
    <location>
        <begin position="482"/>
        <end position="507"/>
    </location>
</feature>
<sequence length="786" mass="88045">MKSDSKFHAVSIFIGTSPSVLWVLLIALTLIFTLVLTPYKNDVTATYHQGDVAERDIKAPRDFFIEDQEATRQNQLTTVRTIPFVYDYDPGLYQRISQRIEQSFSIPRDLFNPNNQEAPPTLAMVMAAREEFEEALGIPMSKGAYTILHKNQFSREIPQLTLTILKQILDNGVVANKELLLKEEDKGILLKTIDSSQERLVTNLKAFYGPDQAKAMVRIVGDPLLKGINYALSNLIVDICQRLLLPNITMNRNETEQRIKEAQSKVKPVLYQIKKGEMILREGERVDELKMVKLKTLEQQSHGKNIFTARIGSGLLIFLSILTIYITSLKDHESLEKHHNRNIIFMTSLLLIFMIIAKLGIPIAGKMDLALPVTMEGASVFMLLPLGAGAMTVCMFLGFHAALYFSLLLSILVSIIISSRMDVFLFFFLSSMAGAFWIKECRERKTFISAGFKLALFNGSLAFFMYLYAATILQISPVLKDVILAACGGFIAGVITAGLTPVMEMLFGFTTEIKMLELSNLDQPLMRRLMMEAPGTYNHSIIVSSLAEAAASAIGASTLKAKICAYYHDIGKLDKPLYFIENQTDGKNRHDKLSPSMSALVLIQHVKKGVAFAKEYKLGSDIVDTIRQHHGTSLIRYFYNKSVKLHGEDAVKTSDFRYPGPKPQTREAGIVMLADVVEAALRTLERPTSARIQGRVQDLINAIFADGQLEECELTLKDLHHIAGSFNKILTGLYHHRIEYTDKPQEAKKESNGKKEHTDSDSGKSDKDTKGQHKPKSQQNLKRLGI</sequence>
<dbReference type="InterPro" id="IPR052722">
    <property type="entry name" value="PgpH_phosphodiesterase"/>
</dbReference>
<feature type="transmembrane region" description="Helical" evidence="2">
    <location>
        <begin position="411"/>
        <end position="438"/>
    </location>
</feature>
<dbReference type="NCBIfam" id="TIGR00277">
    <property type="entry name" value="HDIG"/>
    <property type="match status" value="1"/>
</dbReference>
<evidence type="ECO:0000313" key="4">
    <source>
        <dbReference type="EMBL" id="SMC36403.1"/>
    </source>
</evidence>
<proteinExistence type="predicted"/>
<dbReference type="PANTHER" id="PTHR36442:SF1">
    <property type="entry name" value="CYCLIC-DI-AMP PHOSPHODIESTERASE PGPH"/>
    <property type="match status" value="1"/>
</dbReference>
<reference evidence="4 5" key="1">
    <citation type="submission" date="2017-04" db="EMBL/GenBank/DDBJ databases">
        <authorList>
            <person name="Afonso C.L."/>
            <person name="Miller P.J."/>
            <person name="Scott M.A."/>
            <person name="Spackman E."/>
            <person name="Goraichik I."/>
            <person name="Dimitrov K.M."/>
            <person name="Suarez D.L."/>
            <person name="Swayne D.E."/>
        </authorList>
    </citation>
    <scope>NUCLEOTIDE SEQUENCE [LARGE SCALE GENOMIC DNA]</scope>
    <source>
        <strain evidence="4 5">DSM 3385</strain>
    </source>
</reference>
<evidence type="ECO:0000259" key="3">
    <source>
        <dbReference type="SMART" id="SM00471"/>
    </source>
</evidence>
<dbReference type="InterPro" id="IPR006675">
    <property type="entry name" value="HDIG_dom"/>
</dbReference>
<dbReference type="RefSeq" id="WP_084066434.1">
    <property type="nucleotide sequence ID" value="NZ_FWXY01000001.1"/>
</dbReference>
<dbReference type="SUPFAM" id="SSF109604">
    <property type="entry name" value="HD-domain/PDEase-like"/>
    <property type="match status" value="1"/>
</dbReference>
<feature type="compositionally biased region" description="Polar residues" evidence="1">
    <location>
        <begin position="777"/>
        <end position="786"/>
    </location>
</feature>
<feature type="compositionally biased region" description="Basic and acidic residues" evidence="1">
    <location>
        <begin position="742"/>
        <end position="771"/>
    </location>
</feature>
<feature type="domain" description="HD/PDEase" evidence="3">
    <location>
        <begin position="532"/>
        <end position="689"/>
    </location>
</feature>
<dbReference type="Pfam" id="PF01966">
    <property type="entry name" value="HD"/>
    <property type="match status" value="1"/>
</dbReference>
<feature type="region of interest" description="Disordered" evidence="1">
    <location>
        <begin position="742"/>
        <end position="786"/>
    </location>
</feature>
<dbReference type="Gene3D" id="1.10.3210.10">
    <property type="entry name" value="Hypothetical protein af1432"/>
    <property type="match status" value="1"/>
</dbReference>
<dbReference type="OrthoDB" id="9806952at2"/>
<feature type="transmembrane region" description="Helical" evidence="2">
    <location>
        <begin position="343"/>
        <end position="361"/>
    </location>
</feature>
<dbReference type="PANTHER" id="PTHR36442">
    <property type="entry name" value="CYCLIC-DI-AMP PHOSPHODIESTERASE PGPH"/>
    <property type="match status" value="1"/>
</dbReference>
<dbReference type="InterPro" id="IPR003607">
    <property type="entry name" value="HD/PDEase_dom"/>
</dbReference>
<name>A0A1W1YJU9_9BACT</name>
<dbReference type="STRING" id="1121400.SAMN02746065_101112"/>
<dbReference type="CDD" id="cd00077">
    <property type="entry name" value="HDc"/>
    <property type="match status" value="1"/>
</dbReference>
<feature type="transmembrane region" description="Helical" evidence="2">
    <location>
        <begin position="20"/>
        <end position="39"/>
    </location>
</feature>
<dbReference type="Pfam" id="PF07698">
    <property type="entry name" value="7TM-7TMR_HD"/>
    <property type="match status" value="1"/>
</dbReference>
<dbReference type="InterPro" id="IPR006674">
    <property type="entry name" value="HD_domain"/>
</dbReference>
<keyword evidence="5" id="KW-1185">Reference proteome</keyword>
<dbReference type="InterPro" id="IPR011621">
    <property type="entry name" value="Metal-dep_PHydrolase_7TM_intra"/>
</dbReference>